<organism evidence="3 4">
    <name type="scientific">Uncinocarpus reesii (strain UAMH 1704)</name>
    <dbReference type="NCBI Taxonomy" id="336963"/>
    <lineage>
        <taxon>Eukaryota</taxon>
        <taxon>Fungi</taxon>
        <taxon>Dikarya</taxon>
        <taxon>Ascomycota</taxon>
        <taxon>Pezizomycotina</taxon>
        <taxon>Eurotiomycetes</taxon>
        <taxon>Eurotiomycetidae</taxon>
        <taxon>Onygenales</taxon>
        <taxon>Onygenaceae</taxon>
        <taxon>Uncinocarpus</taxon>
    </lineage>
</organism>
<keyword evidence="4" id="KW-1185">Reference proteome</keyword>
<dbReference type="VEuPathDB" id="FungiDB:UREG_00190"/>
<dbReference type="GeneID" id="8441410"/>
<dbReference type="HOGENOM" id="CLU_1321762_0_0_1"/>
<feature type="transmembrane region" description="Helical" evidence="2">
    <location>
        <begin position="12"/>
        <end position="29"/>
    </location>
</feature>
<keyword evidence="2" id="KW-1133">Transmembrane helix</keyword>
<evidence type="ECO:0000256" key="1">
    <source>
        <dbReference type="SAM" id="MobiDB-lite"/>
    </source>
</evidence>
<feature type="transmembrane region" description="Helical" evidence="2">
    <location>
        <begin position="41"/>
        <end position="59"/>
    </location>
</feature>
<sequence>MGCPAGTRTKRLFWIVRFLLMASIWDLIFGYDRNHRSSSKIMIIIVTINFLTAFVRTATPSVEAEKRVQQRIPAGRQAGFKAGMVQCGQSPLDPPYALDNAHMVTHRPSMTSGRGMRRSTKRPLVIVLEAESEQALSRRDPSWIASSEPASPETMDARCRDADDADSPTPSVPAVHLGPRLPHAISGPGFGCESLGYDRSNPEAPSIG</sequence>
<dbReference type="RefSeq" id="XP_002540677.1">
    <property type="nucleotide sequence ID" value="XM_002540631.1"/>
</dbReference>
<name>C4JKZ0_UNCRE</name>
<dbReference type="Proteomes" id="UP000002058">
    <property type="component" value="Unassembled WGS sequence"/>
</dbReference>
<keyword evidence="2" id="KW-0812">Transmembrane</keyword>
<evidence type="ECO:0000313" key="3">
    <source>
        <dbReference type="EMBL" id="EEP75344.1"/>
    </source>
</evidence>
<evidence type="ECO:0000313" key="4">
    <source>
        <dbReference type="Proteomes" id="UP000002058"/>
    </source>
</evidence>
<dbReference type="EMBL" id="CH476615">
    <property type="protein sequence ID" value="EEP75344.1"/>
    <property type="molecule type" value="Genomic_DNA"/>
</dbReference>
<reference evidence="4" key="1">
    <citation type="journal article" date="2009" name="Genome Res.">
        <title>Comparative genomic analyses of the human fungal pathogens Coccidioides and their relatives.</title>
        <authorList>
            <person name="Sharpton T.J."/>
            <person name="Stajich J.E."/>
            <person name="Rounsley S.D."/>
            <person name="Gardner M.J."/>
            <person name="Wortman J.R."/>
            <person name="Jordar V.S."/>
            <person name="Maiti R."/>
            <person name="Kodira C.D."/>
            <person name="Neafsey D.E."/>
            <person name="Zeng Q."/>
            <person name="Hung C.-Y."/>
            <person name="McMahan C."/>
            <person name="Muszewska A."/>
            <person name="Grynberg M."/>
            <person name="Mandel M.A."/>
            <person name="Kellner E.M."/>
            <person name="Barker B.M."/>
            <person name="Galgiani J.N."/>
            <person name="Orbach M.J."/>
            <person name="Kirkland T.N."/>
            <person name="Cole G.T."/>
            <person name="Henn M.R."/>
            <person name="Birren B.W."/>
            <person name="Taylor J.W."/>
        </authorList>
    </citation>
    <scope>NUCLEOTIDE SEQUENCE [LARGE SCALE GENOMIC DNA]</scope>
    <source>
        <strain evidence="4">UAMH 1704</strain>
    </source>
</reference>
<dbReference type="InParanoid" id="C4JKZ0"/>
<dbReference type="KEGG" id="ure:UREG_00190"/>
<feature type="region of interest" description="Disordered" evidence="1">
    <location>
        <begin position="137"/>
        <end position="208"/>
    </location>
</feature>
<protein>
    <submittedName>
        <fullName evidence="3">Uncharacterized protein</fullName>
    </submittedName>
</protein>
<keyword evidence="2" id="KW-0472">Membrane</keyword>
<gene>
    <name evidence="3" type="ORF">UREG_00190</name>
</gene>
<proteinExistence type="predicted"/>
<accession>C4JKZ0</accession>
<dbReference type="AlphaFoldDB" id="C4JKZ0"/>
<evidence type="ECO:0000256" key="2">
    <source>
        <dbReference type="SAM" id="Phobius"/>
    </source>
</evidence>